<dbReference type="AlphaFoldDB" id="A0A5D4XRH4"/>
<dbReference type="RefSeq" id="WP_149103116.1">
    <property type="nucleotide sequence ID" value="NZ_VTFT01000001.1"/>
</dbReference>
<evidence type="ECO:0000313" key="2">
    <source>
        <dbReference type="EMBL" id="TYT26565.1"/>
    </source>
</evidence>
<dbReference type="EMBL" id="VTFT01000001">
    <property type="protein sequence ID" value="TYT26565.1"/>
    <property type="molecule type" value="Genomic_DNA"/>
</dbReference>
<dbReference type="InterPro" id="IPR011990">
    <property type="entry name" value="TPR-like_helical_dom_sf"/>
</dbReference>
<dbReference type="Gene3D" id="1.25.40.10">
    <property type="entry name" value="Tetratricopeptide repeat domain"/>
    <property type="match status" value="1"/>
</dbReference>
<organism evidence="2 3">
    <name type="scientific">Luteimonas viscosa</name>
    <dbReference type="NCBI Taxonomy" id="1132694"/>
    <lineage>
        <taxon>Bacteria</taxon>
        <taxon>Pseudomonadati</taxon>
        <taxon>Pseudomonadota</taxon>
        <taxon>Gammaproteobacteria</taxon>
        <taxon>Lysobacterales</taxon>
        <taxon>Lysobacteraceae</taxon>
        <taxon>Luteimonas</taxon>
    </lineage>
</organism>
<proteinExistence type="predicted"/>
<protein>
    <recommendedName>
        <fullName evidence="4">Sel1 repeat-containing protein</fullName>
    </recommendedName>
</protein>
<reference evidence="2 3" key="1">
    <citation type="submission" date="2019-08" db="EMBL/GenBank/DDBJ databases">
        <title>Luteimonas viscosus sp. nov., isolated from soil of a sunflower field.</title>
        <authorList>
            <person name="Jianli Z."/>
            <person name="Ying Z."/>
        </authorList>
    </citation>
    <scope>NUCLEOTIDE SEQUENCE [LARGE SCALE GENOMIC DNA]</scope>
    <source>
        <strain evidence="2 3">XBU10</strain>
    </source>
</reference>
<keyword evidence="1" id="KW-0732">Signal</keyword>
<feature type="chain" id="PRO_5023094471" description="Sel1 repeat-containing protein" evidence="1">
    <location>
        <begin position="23"/>
        <end position="270"/>
    </location>
</feature>
<sequence length="270" mass="28360">MIAARRLAVCLAIALLPALGHACDQAPALEGVLSIPQCNPASEECVPGTRAAYEAIQALEIPDVFTIGVQTSPWRMYDAEGRILTIAEVAAAVRAGKPASDRRVHLAGSWTAARPDGSGDTLAHRLSVALEGVPVDGSDGFLWLSPSGAMRTTRQAFSVWRSGPYSVARGEDVLMPLVPGAMAQFEDQFAGDNNAAGVVQAGIGFDVFMLCHERALAAFERAARMGSAIGAYNAGLIHAEKGDSVSAKPWLQLAARLGEAKAVDALERLQ</sequence>
<evidence type="ECO:0000256" key="1">
    <source>
        <dbReference type="SAM" id="SignalP"/>
    </source>
</evidence>
<gene>
    <name evidence="2" type="ORF">FZO89_10000</name>
</gene>
<dbReference type="OrthoDB" id="8773752at2"/>
<keyword evidence="3" id="KW-1185">Reference proteome</keyword>
<dbReference type="SUPFAM" id="SSF81901">
    <property type="entry name" value="HCP-like"/>
    <property type="match status" value="1"/>
</dbReference>
<evidence type="ECO:0008006" key="4">
    <source>
        <dbReference type="Google" id="ProtNLM"/>
    </source>
</evidence>
<feature type="signal peptide" evidence="1">
    <location>
        <begin position="1"/>
        <end position="22"/>
    </location>
</feature>
<evidence type="ECO:0000313" key="3">
    <source>
        <dbReference type="Proteomes" id="UP000324973"/>
    </source>
</evidence>
<dbReference type="Proteomes" id="UP000324973">
    <property type="component" value="Unassembled WGS sequence"/>
</dbReference>
<accession>A0A5D4XRH4</accession>
<comment type="caution">
    <text evidence="2">The sequence shown here is derived from an EMBL/GenBank/DDBJ whole genome shotgun (WGS) entry which is preliminary data.</text>
</comment>
<name>A0A5D4XRH4_9GAMM</name>